<keyword evidence="2" id="KW-1133">Transmembrane helix</keyword>
<protein>
    <submittedName>
        <fullName evidence="5">Uncharacterized protein LOC101847103</fullName>
    </submittedName>
</protein>
<keyword evidence="2" id="KW-0472">Membrane</keyword>
<keyword evidence="3" id="KW-0732">Signal</keyword>
<feature type="transmembrane region" description="Helical" evidence="2">
    <location>
        <begin position="320"/>
        <end position="343"/>
    </location>
</feature>
<accession>A0ABM0JMH4</accession>
<evidence type="ECO:0000256" key="1">
    <source>
        <dbReference type="SAM" id="MobiDB-lite"/>
    </source>
</evidence>
<sequence length="518" mass="57737">MEVHRRTMRAVVVLLFWLSIVFGQRSRPREDYTLDGECLKDDLIKQNERLSFCLNGSNLAIGSQNLCVNMNQEKIYIKSFAVYFPKKSDLCKSISVYTHKMSIASCIHKKDPGMARDIVMPFFNALSGRTPAELVHHRETIQSPFVLSKMKPKPDSISLDYECLGSSRVYDICENVSTEISSNLLIQLIFKNETFSAQPESSSCSCQITSRSNNSAEVTLSAYDIRISKGMSLNIHGCDGTNRVTISDEKLRYYLDGKLCTSSSVMTLSLSGVNPNFIPDSIWAGVKGTDLTITCGKQFGEDKTFLPGVSDSEDGSLGTVYILCIVVGAVLIIVLLLTVAHCVRKRLRSSGKYVTDSSLSDGEHEPDVPNGPNFPMEVIYSQPHKPAHSMSKDESEEKLLKGETGLKQDEYFELENQYEETGPGNNNYKGCEKENSENNEPEVRPYSFAHQISAPLQKAPIPLPRQESRSSNSGIYNHLREQPDVAPQNIYDSSGKDDYSSFQREAAPTLTDNIYDKA</sequence>
<keyword evidence="4" id="KW-1185">Reference proteome</keyword>
<evidence type="ECO:0000256" key="3">
    <source>
        <dbReference type="SAM" id="SignalP"/>
    </source>
</evidence>
<dbReference type="GeneID" id="101847103"/>
<evidence type="ECO:0000313" key="5">
    <source>
        <dbReference type="RefSeq" id="XP_005097154.1"/>
    </source>
</evidence>
<evidence type="ECO:0000313" key="4">
    <source>
        <dbReference type="Proteomes" id="UP000694888"/>
    </source>
</evidence>
<organism evidence="4 5">
    <name type="scientific">Aplysia californica</name>
    <name type="common">California sea hare</name>
    <dbReference type="NCBI Taxonomy" id="6500"/>
    <lineage>
        <taxon>Eukaryota</taxon>
        <taxon>Metazoa</taxon>
        <taxon>Spiralia</taxon>
        <taxon>Lophotrochozoa</taxon>
        <taxon>Mollusca</taxon>
        <taxon>Gastropoda</taxon>
        <taxon>Heterobranchia</taxon>
        <taxon>Euthyneura</taxon>
        <taxon>Tectipleura</taxon>
        <taxon>Aplysiida</taxon>
        <taxon>Aplysioidea</taxon>
        <taxon>Aplysiidae</taxon>
        <taxon>Aplysia</taxon>
    </lineage>
</organism>
<proteinExistence type="predicted"/>
<keyword evidence="2" id="KW-0812">Transmembrane</keyword>
<feature type="signal peptide" evidence="3">
    <location>
        <begin position="1"/>
        <end position="23"/>
    </location>
</feature>
<feature type="chain" id="PRO_5046177525" evidence="3">
    <location>
        <begin position="24"/>
        <end position="518"/>
    </location>
</feature>
<name>A0ABM0JMH4_APLCA</name>
<dbReference type="Proteomes" id="UP000694888">
    <property type="component" value="Unplaced"/>
</dbReference>
<evidence type="ECO:0000256" key="2">
    <source>
        <dbReference type="SAM" id="Phobius"/>
    </source>
</evidence>
<reference evidence="5" key="1">
    <citation type="submission" date="2025-08" db="UniProtKB">
        <authorList>
            <consortium name="RefSeq"/>
        </authorList>
    </citation>
    <scope>IDENTIFICATION</scope>
</reference>
<gene>
    <name evidence="5" type="primary">LOC101847103</name>
</gene>
<dbReference type="RefSeq" id="XP_005097154.1">
    <property type="nucleotide sequence ID" value="XM_005097097.3"/>
</dbReference>
<feature type="region of interest" description="Disordered" evidence="1">
    <location>
        <begin position="418"/>
        <end position="518"/>
    </location>
</feature>
<feature type="region of interest" description="Disordered" evidence="1">
    <location>
        <begin position="353"/>
        <end position="373"/>
    </location>
</feature>